<dbReference type="Proteomes" id="UP001319865">
    <property type="component" value="Chromosome"/>
</dbReference>
<evidence type="ECO:0000313" key="3">
    <source>
        <dbReference type="Proteomes" id="UP001319865"/>
    </source>
</evidence>
<keyword evidence="1" id="KW-0812">Transmembrane</keyword>
<reference evidence="2 3" key="1">
    <citation type="journal article" date="2022" name="Int. J. Syst. Evol. Microbiol.">
        <title>Flavobacterium ammonificans sp. nov. and Flavobacterium ammoniigenes sp. nov., ammonifying bacteria isolated from surface river water.</title>
        <authorList>
            <person name="Watanabe K."/>
            <person name="Kitamura T."/>
            <person name="Ogata Y."/>
            <person name="Shindo C."/>
            <person name="Suda W."/>
        </authorList>
    </citation>
    <scope>NUCLEOTIDE SEQUENCE [LARGE SCALE GENOMIC DNA]</scope>
    <source>
        <strain evidence="2 3">GENT11</strain>
    </source>
</reference>
<dbReference type="RefSeq" id="WP_229330969.1">
    <property type="nucleotide sequence ID" value="NZ_AP025183.1"/>
</dbReference>
<keyword evidence="1" id="KW-1133">Transmembrane helix</keyword>
<evidence type="ECO:0000256" key="1">
    <source>
        <dbReference type="SAM" id="Phobius"/>
    </source>
</evidence>
<evidence type="ECO:0000313" key="2">
    <source>
        <dbReference type="EMBL" id="BDB52252.1"/>
    </source>
</evidence>
<feature type="transmembrane region" description="Helical" evidence="1">
    <location>
        <begin position="6"/>
        <end position="27"/>
    </location>
</feature>
<protein>
    <submittedName>
        <fullName evidence="2">Uncharacterized protein</fullName>
    </submittedName>
</protein>
<reference evidence="2 3" key="2">
    <citation type="journal article" date="2022" name="Microorganisms">
        <title>Complete Genome Sequences of Two Flavobacterium ammonificans Strains and a Flavobacterium ammoniigenes Strain of Ammonifying Bacterioplankton Isolated from Surface River Water.</title>
        <authorList>
            <person name="Suda W."/>
            <person name="Ogata Y."/>
            <person name="Shindo C."/>
            <person name="Watanabe K."/>
        </authorList>
    </citation>
    <scope>NUCLEOTIDE SEQUENCE [LARGE SCALE GENOMIC DNA]</scope>
    <source>
        <strain evidence="2 3">GENT11</strain>
    </source>
</reference>
<keyword evidence="3" id="KW-1185">Reference proteome</keyword>
<organism evidence="2 3">
    <name type="scientific">Flavobacterium ammonificans</name>
    <dbReference type="NCBI Taxonomy" id="1751056"/>
    <lineage>
        <taxon>Bacteria</taxon>
        <taxon>Pseudomonadati</taxon>
        <taxon>Bacteroidota</taxon>
        <taxon>Flavobacteriia</taxon>
        <taxon>Flavobacteriales</taxon>
        <taxon>Flavobacteriaceae</taxon>
        <taxon>Flavobacterium</taxon>
    </lineage>
</organism>
<keyword evidence="1" id="KW-0472">Membrane</keyword>
<dbReference type="EMBL" id="AP025183">
    <property type="protein sequence ID" value="BDB52252.1"/>
    <property type="molecule type" value="Genomic_DNA"/>
</dbReference>
<accession>A0ABM7V295</accession>
<name>A0ABM7V295_9FLAO</name>
<sequence length="106" mass="12389">MEEIFMKNWIGLSVIVCVIGYLVYYLLDRKCNFCGKLGVLQKTDKELISQKASKIKETINTKDIKGKIIRSREVMVPATTKTFRIYYECKNCKKLETRIKTETLKN</sequence>
<proteinExistence type="predicted"/>
<gene>
    <name evidence="2" type="ORF">GENT11_05640</name>
</gene>